<keyword evidence="9" id="KW-0472">Membrane</keyword>
<keyword evidence="7" id="KW-0653">Protein transport</keyword>
<protein>
    <submittedName>
        <fullName evidence="12">TonB family protein</fullName>
    </submittedName>
</protein>
<dbReference type="NCBIfam" id="TIGR01352">
    <property type="entry name" value="tonB_Cterm"/>
    <property type="match status" value="1"/>
</dbReference>
<evidence type="ECO:0000259" key="11">
    <source>
        <dbReference type="PROSITE" id="PS52015"/>
    </source>
</evidence>
<keyword evidence="10" id="KW-0732">Signal</keyword>
<keyword evidence="6" id="KW-0812">Transmembrane</keyword>
<dbReference type="PANTHER" id="PTHR33446:SF2">
    <property type="entry name" value="PROTEIN TONB"/>
    <property type="match status" value="1"/>
</dbReference>
<keyword evidence="4" id="KW-1003">Cell membrane</keyword>
<dbReference type="GO" id="GO:0098797">
    <property type="term" value="C:plasma membrane protein complex"/>
    <property type="evidence" value="ECO:0007669"/>
    <property type="project" value="TreeGrafter"/>
</dbReference>
<evidence type="ECO:0000313" key="13">
    <source>
        <dbReference type="Proteomes" id="UP000589520"/>
    </source>
</evidence>
<dbReference type="GO" id="GO:0055085">
    <property type="term" value="P:transmembrane transport"/>
    <property type="evidence" value="ECO:0007669"/>
    <property type="project" value="InterPro"/>
</dbReference>
<dbReference type="SUPFAM" id="SSF48452">
    <property type="entry name" value="TPR-like"/>
    <property type="match status" value="1"/>
</dbReference>
<dbReference type="Proteomes" id="UP000589520">
    <property type="component" value="Unassembled WGS sequence"/>
</dbReference>
<evidence type="ECO:0000256" key="6">
    <source>
        <dbReference type="ARBA" id="ARBA00022692"/>
    </source>
</evidence>
<name>A0A7Y9TTA3_9BACT</name>
<evidence type="ECO:0000256" key="2">
    <source>
        <dbReference type="ARBA" id="ARBA00006555"/>
    </source>
</evidence>
<feature type="chain" id="PRO_5031419127" evidence="10">
    <location>
        <begin position="21"/>
        <end position="287"/>
    </location>
</feature>
<keyword evidence="3" id="KW-0813">Transport</keyword>
<gene>
    <name evidence="12" type="ORF">HDF17_002103</name>
</gene>
<comment type="similarity">
    <text evidence="2">Belongs to the TonB family.</text>
</comment>
<dbReference type="InterPro" id="IPR051045">
    <property type="entry name" value="TonB-dependent_transducer"/>
</dbReference>
<evidence type="ECO:0000256" key="4">
    <source>
        <dbReference type="ARBA" id="ARBA00022475"/>
    </source>
</evidence>
<evidence type="ECO:0000256" key="1">
    <source>
        <dbReference type="ARBA" id="ARBA00004383"/>
    </source>
</evidence>
<dbReference type="InterPro" id="IPR011990">
    <property type="entry name" value="TPR-like_helical_dom_sf"/>
</dbReference>
<evidence type="ECO:0000256" key="3">
    <source>
        <dbReference type="ARBA" id="ARBA00022448"/>
    </source>
</evidence>
<feature type="domain" description="TonB C-terminal" evidence="11">
    <location>
        <begin position="22"/>
        <end position="116"/>
    </location>
</feature>
<evidence type="ECO:0000256" key="10">
    <source>
        <dbReference type="SAM" id="SignalP"/>
    </source>
</evidence>
<organism evidence="12 13">
    <name type="scientific">Granulicella arctica</name>
    <dbReference type="NCBI Taxonomy" id="940613"/>
    <lineage>
        <taxon>Bacteria</taxon>
        <taxon>Pseudomonadati</taxon>
        <taxon>Acidobacteriota</taxon>
        <taxon>Terriglobia</taxon>
        <taxon>Terriglobales</taxon>
        <taxon>Acidobacteriaceae</taxon>
        <taxon>Granulicella</taxon>
    </lineage>
</organism>
<dbReference type="InterPro" id="IPR037682">
    <property type="entry name" value="TonB_C"/>
</dbReference>
<keyword evidence="13" id="KW-1185">Reference proteome</keyword>
<evidence type="ECO:0000256" key="8">
    <source>
        <dbReference type="ARBA" id="ARBA00022989"/>
    </source>
</evidence>
<dbReference type="EMBL" id="JACCCW010000002">
    <property type="protein sequence ID" value="NYF79783.1"/>
    <property type="molecule type" value="Genomic_DNA"/>
</dbReference>
<evidence type="ECO:0000313" key="12">
    <source>
        <dbReference type="EMBL" id="NYF79783.1"/>
    </source>
</evidence>
<proteinExistence type="inferred from homology"/>
<dbReference type="SUPFAM" id="SSF74653">
    <property type="entry name" value="TolA/TonB C-terminal domain"/>
    <property type="match status" value="1"/>
</dbReference>
<sequence>MKSGLPLALFLSIALPFVHAQTPVVNDEPITPPTIVYPAEAKQKHIQGTVELEVRVSETGRVTAVKALSGPEELRQAAVDAYSLASYKPMIRAGKAVPAVVTTKVDFSLHEAPPSPDDLVAKDFEPVHEQCETLERAKDANALGVCQQALDIAGRFTPTGHMVAHAVAFNDVALVLLRQGKPKEAAAVGENAVTTVADAYPGSLAAANAYITRAETRLRVHDLKRSLEDCVEAERILHGLLDQALAPYLAQDMKAQLKGVLRLHAVVLRENHQAWKAKPLEDEADKL</sequence>
<keyword evidence="5" id="KW-0997">Cell inner membrane</keyword>
<accession>A0A7Y9TTA3</accession>
<reference evidence="12 13" key="1">
    <citation type="submission" date="2020-07" db="EMBL/GenBank/DDBJ databases">
        <title>Genomic Encyclopedia of Type Strains, Phase IV (KMG-V): Genome sequencing to study the core and pangenomes of soil and plant-associated prokaryotes.</title>
        <authorList>
            <person name="Whitman W."/>
        </authorList>
    </citation>
    <scope>NUCLEOTIDE SEQUENCE [LARGE SCALE GENOMIC DNA]</scope>
    <source>
        <strain evidence="12 13">X4EP2</strain>
    </source>
</reference>
<comment type="caution">
    <text evidence="12">The sequence shown here is derived from an EMBL/GenBank/DDBJ whole genome shotgun (WGS) entry which is preliminary data.</text>
</comment>
<dbReference type="Pfam" id="PF03544">
    <property type="entry name" value="TonB_C"/>
    <property type="match status" value="1"/>
</dbReference>
<dbReference type="PANTHER" id="PTHR33446">
    <property type="entry name" value="PROTEIN TONB-RELATED"/>
    <property type="match status" value="1"/>
</dbReference>
<dbReference type="InterPro" id="IPR006260">
    <property type="entry name" value="TonB/TolA_C"/>
</dbReference>
<dbReference type="RefSeq" id="WP_179490682.1">
    <property type="nucleotide sequence ID" value="NZ_JACCCW010000002.1"/>
</dbReference>
<dbReference type="PROSITE" id="PS52015">
    <property type="entry name" value="TONB_CTD"/>
    <property type="match status" value="1"/>
</dbReference>
<dbReference type="AlphaFoldDB" id="A0A7Y9TTA3"/>
<comment type="subcellular location">
    <subcellularLocation>
        <location evidence="1">Cell inner membrane</location>
        <topology evidence="1">Single-pass membrane protein</topology>
        <orientation evidence="1">Periplasmic side</orientation>
    </subcellularLocation>
</comment>
<evidence type="ECO:0000256" key="5">
    <source>
        <dbReference type="ARBA" id="ARBA00022519"/>
    </source>
</evidence>
<keyword evidence="8" id="KW-1133">Transmembrane helix</keyword>
<evidence type="ECO:0000256" key="7">
    <source>
        <dbReference type="ARBA" id="ARBA00022927"/>
    </source>
</evidence>
<evidence type="ECO:0000256" key="9">
    <source>
        <dbReference type="ARBA" id="ARBA00023136"/>
    </source>
</evidence>
<dbReference type="GO" id="GO:0031992">
    <property type="term" value="F:energy transducer activity"/>
    <property type="evidence" value="ECO:0007669"/>
    <property type="project" value="TreeGrafter"/>
</dbReference>
<dbReference type="GO" id="GO:0015031">
    <property type="term" value="P:protein transport"/>
    <property type="evidence" value="ECO:0007669"/>
    <property type="project" value="UniProtKB-KW"/>
</dbReference>
<dbReference type="Gene3D" id="3.30.1150.10">
    <property type="match status" value="1"/>
</dbReference>
<feature type="signal peptide" evidence="10">
    <location>
        <begin position="1"/>
        <end position="20"/>
    </location>
</feature>